<comment type="caution">
    <text evidence="2">The sequence shown here is derived from an EMBL/GenBank/DDBJ whole genome shotgun (WGS) entry which is preliminary data.</text>
</comment>
<dbReference type="Proteomes" id="UP001551695">
    <property type="component" value="Unassembled WGS sequence"/>
</dbReference>
<evidence type="ECO:0000313" key="3">
    <source>
        <dbReference type="Proteomes" id="UP001551695"/>
    </source>
</evidence>
<dbReference type="RefSeq" id="WP_109524084.1">
    <property type="nucleotide sequence ID" value="NZ_JBEXKW010000005.1"/>
</dbReference>
<reference evidence="2 3" key="1">
    <citation type="submission" date="2024-06" db="EMBL/GenBank/DDBJ databases">
        <title>The Natural Products Discovery Center: Release of the First 8490 Sequenced Strains for Exploring Actinobacteria Biosynthetic Diversity.</title>
        <authorList>
            <person name="Kalkreuter E."/>
            <person name="Kautsar S.A."/>
            <person name="Yang D."/>
            <person name="Bader C.D."/>
            <person name="Teijaro C.N."/>
            <person name="Fluegel L."/>
            <person name="Davis C.M."/>
            <person name="Simpson J.R."/>
            <person name="Lauterbach L."/>
            <person name="Steele A.D."/>
            <person name="Gui C."/>
            <person name="Meng S."/>
            <person name="Li G."/>
            <person name="Viehrig K."/>
            <person name="Ye F."/>
            <person name="Su P."/>
            <person name="Kiefer A.F."/>
            <person name="Nichols A."/>
            <person name="Cepeda A.J."/>
            <person name="Yan W."/>
            <person name="Fan B."/>
            <person name="Jiang Y."/>
            <person name="Adhikari A."/>
            <person name="Zheng C.-J."/>
            <person name="Schuster L."/>
            <person name="Cowan T.M."/>
            <person name="Smanski M.J."/>
            <person name="Chevrette M.G."/>
            <person name="De Carvalho L.P.S."/>
            <person name="Shen B."/>
        </authorList>
    </citation>
    <scope>NUCLEOTIDE SEQUENCE [LARGE SCALE GENOMIC DNA]</scope>
    <source>
        <strain evidence="2 3">NPDC050403</strain>
    </source>
</reference>
<protein>
    <submittedName>
        <fullName evidence="2">Pyridoxamine 5'-phosphate oxidase family protein</fullName>
        <ecNumber evidence="2">1.-.-.-</ecNumber>
        <ecNumber evidence="2">1.4.3.5</ecNumber>
    </submittedName>
</protein>
<dbReference type="EMBL" id="JBFAKC010000007">
    <property type="protein sequence ID" value="MEV0709548.1"/>
    <property type="molecule type" value="Genomic_DNA"/>
</dbReference>
<dbReference type="Gene3D" id="2.30.110.10">
    <property type="entry name" value="Electron Transport, Fmn-binding Protein, Chain A"/>
    <property type="match status" value="1"/>
</dbReference>
<feature type="domain" description="Pyridoxamine 5'-phosphate oxidase N-terminal" evidence="1">
    <location>
        <begin position="6"/>
        <end position="118"/>
    </location>
</feature>
<keyword evidence="3" id="KW-1185">Reference proteome</keyword>
<evidence type="ECO:0000313" key="2">
    <source>
        <dbReference type="EMBL" id="MEV0709548.1"/>
    </source>
</evidence>
<dbReference type="EC" id="1.4.3.5" evidence="2"/>
<dbReference type="EC" id="1.-.-.-" evidence="2"/>
<dbReference type="GO" id="GO:0004733">
    <property type="term" value="F:pyridoxamine phosphate oxidase activity"/>
    <property type="evidence" value="ECO:0007669"/>
    <property type="project" value="UniProtKB-EC"/>
</dbReference>
<dbReference type="Pfam" id="PF01243">
    <property type="entry name" value="PNPOx_N"/>
    <property type="match status" value="1"/>
</dbReference>
<name>A0ABV3FW64_9NOCA</name>
<dbReference type="InterPro" id="IPR012349">
    <property type="entry name" value="Split_barrel_FMN-bd"/>
</dbReference>
<accession>A0ABV3FW64</accession>
<sequence length="140" mass="15537">MALTSQERQEFLAQPHIGALAVAASPDRAPLNVPIWYQYSPGSELWVLTGTHSTKIRLLEAAGRFSIMAQVVTPTVRYVTAEGPITRTEPMKDGMLREMAARYLPAEKVDPYLEFAQSHGEQVAVFMRPDHWLSADLGAI</sequence>
<evidence type="ECO:0000259" key="1">
    <source>
        <dbReference type="Pfam" id="PF01243"/>
    </source>
</evidence>
<dbReference type="SUPFAM" id="SSF50475">
    <property type="entry name" value="FMN-binding split barrel"/>
    <property type="match status" value="1"/>
</dbReference>
<dbReference type="InterPro" id="IPR011576">
    <property type="entry name" value="Pyridox_Oxase_N"/>
</dbReference>
<organism evidence="2 3">
    <name type="scientific">Nocardia aurea</name>
    <dbReference type="NCBI Taxonomy" id="2144174"/>
    <lineage>
        <taxon>Bacteria</taxon>
        <taxon>Bacillati</taxon>
        <taxon>Actinomycetota</taxon>
        <taxon>Actinomycetes</taxon>
        <taxon>Mycobacteriales</taxon>
        <taxon>Nocardiaceae</taxon>
        <taxon>Nocardia</taxon>
    </lineage>
</organism>
<proteinExistence type="predicted"/>
<keyword evidence="2" id="KW-0560">Oxidoreductase</keyword>
<gene>
    <name evidence="2" type="ORF">AB0I48_18460</name>
</gene>